<dbReference type="EMBL" id="UZAH01038535">
    <property type="protein sequence ID" value="VDP53614.1"/>
    <property type="molecule type" value="Genomic_DNA"/>
</dbReference>
<protein>
    <submittedName>
        <fullName evidence="4">Secreted protein</fullName>
    </submittedName>
</protein>
<evidence type="ECO:0000256" key="1">
    <source>
        <dbReference type="SAM" id="SignalP"/>
    </source>
</evidence>
<evidence type="ECO:0000313" key="4">
    <source>
        <dbReference type="WBParaSite" id="HPBE_0002575601-mRNA-1"/>
    </source>
</evidence>
<name>A0A183GST6_HELPZ</name>
<sequence>MAKHSPAITPALMPRIAMAIFTLMLHMSEVVQLLHHGSYTISGCLCESTMAVGNTTETMPDDAGVRYIVLRVEVLSAKCMFGLVWHAFMKTAYLRPS</sequence>
<reference evidence="4" key="2">
    <citation type="submission" date="2019-09" db="UniProtKB">
        <authorList>
            <consortium name="WormBaseParasite"/>
        </authorList>
    </citation>
    <scope>IDENTIFICATION</scope>
</reference>
<reference evidence="2 3" key="1">
    <citation type="submission" date="2018-11" db="EMBL/GenBank/DDBJ databases">
        <authorList>
            <consortium name="Pathogen Informatics"/>
        </authorList>
    </citation>
    <scope>NUCLEOTIDE SEQUENCE [LARGE SCALE GENOMIC DNA]</scope>
</reference>
<feature type="chain" id="PRO_5044552220" evidence="1">
    <location>
        <begin position="20"/>
        <end position="97"/>
    </location>
</feature>
<dbReference type="WBParaSite" id="HPBE_0002575601-mRNA-1">
    <property type="protein sequence ID" value="HPBE_0002575601-mRNA-1"/>
    <property type="gene ID" value="HPBE_0002575601"/>
</dbReference>
<feature type="signal peptide" evidence="1">
    <location>
        <begin position="1"/>
        <end position="19"/>
    </location>
</feature>
<keyword evidence="3" id="KW-1185">Reference proteome</keyword>
<evidence type="ECO:0000313" key="2">
    <source>
        <dbReference type="EMBL" id="VDP53614.1"/>
    </source>
</evidence>
<dbReference type="AlphaFoldDB" id="A0A183GST6"/>
<organism evidence="3 4">
    <name type="scientific">Heligmosomoides polygyrus</name>
    <name type="common">Parasitic roundworm</name>
    <dbReference type="NCBI Taxonomy" id="6339"/>
    <lineage>
        <taxon>Eukaryota</taxon>
        <taxon>Metazoa</taxon>
        <taxon>Ecdysozoa</taxon>
        <taxon>Nematoda</taxon>
        <taxon>Chromadorea</taxon>
        <taxon>Rhabditida</taxon>
        <taxon>Rhabditina</taxon>
        <taxon>Rhabditomorpha</taxon>
        <taxon>Strongyloidea</taxon>
        <taxon>Heligmosomidae</taxon>
        <taxon>Heligmosomoides</taxon>
    </lineage>
</organism>
<accession>A0A183GST6</accession>
<dbReference type="Proteomes" id="UP000050761">
    <property type="component" value="Unassembled WGS sequence"/>
</dbReference>
<keyword evidence="1" id="KW-0732">Signal</keyword>
<evidence type="ECO:0000313" key="3">
    <source>
        <dbReference type="Proteomes" id="UP000050761"/>
    </source>
</evidence>
<proteinExistence type="predicted"/>
<accession>A0A3P8F7S6</accession>
<gene>
    <name evidence="2" type="ORF">HPBE_LOCUS25755</name>
</gene>